<evidence type="ECO:0000256" key="1">
    <source>
        <dbReference type="SAM" id="MobiDB-lite"/>
    </source>
</evidence>
<keyword evidence="3" id="KW-1185">Reference proteome</keyword>
<reference evidence="2 3" key="1">
    <citation type="submission" date="2016-10" db="EMBL/GenBank/DDBJ databases">
        <authorList>
            <person name="Cai Z."/>
        </authorList>
    </citation>
    <scope>NUCLEOTIDE SEQUENCE [LARGE SCALE GENOMIC DNA]</scope>
</reference>
<feature type="region of interest" description="Disordered" evidence="1">
    <location>
        <begin position="93"/>
        <end position="118"/>
    </location>
</feature>
<name>A0A383W7J3_TETOB</name>
<accession>A0A383W7J3</accession>
<feature type="compositionally biased region" description="Low complexity" evidence="1">
    <location>
        <begin position="93"/>
        <end position="103"/>
    </location>
</feature>
<protein>
    <submittedName>
        <fullName evidence="2">Uncharacterized protein</fullName>
    </submittedName>
</protein>
<sequence length="347" mass="33810">MAVIAAGAPAPAAGAADIPIDLASIPKIGSAAAASTADTTTASPPASTKPNTTAAATTPPATPATTAPKPAAGSAAAAAAGTAAATASKAAPSAAAAAPGDEPAPAEKDAETEAQNAAAQAAAASIEVDLASIPKVDVSGPVVTSGGSTSVGQGNAGAAKRAATKAVPLTEFDPVWPAGKKNNENQVLVDVVTDSPIDVIKTNQIPFIQSLADALGVSTKQVYWYNLTESDLNTATFLVDSDSDAAKKTVLGNLANPDNTARFYSNAAAYTLNILNGPEVAPQELNLGADVISTPDNYKAYDGDTGLISNNATAAATSSAHTPTAGTGLASLMLSLGAAALAVIALA</sequence>
<dbReference type="Proteomes" id="UP000256970">
    <property type="component" value="Unassembled WGS sequence"/>
</dbReference>
<dbReference type="AlphaFoldDB" id="A0A383W7J3"/>
<proteinExistence type="predicted"/>
<gene>
    <name evidence="2" type="ORF">BQ4739_LOCUS13685</name>
</gene>
<feature type="region of interest" description="Disordered" evidence="1">
    <location>
        <begin position="31"/>
        <end position="70"/>
    </location>
</feature>
<dbReference type="EMBL" id="FNXT01001191">
    <property type="protein sequence ID" value="SZX73411.1"/>
    <property type="molecule type" value="Genomic_DNA"/>
</dbReference>
<evidence type="ECO:0000313" key="2">
    <source>
        <dbReference type="EMBL" id="SZX73411.1"/>
    </source>
</evidence>
<organism evidence="2 3">
    <name type="scientific">Tetradesmus obliquus</name>
    <name type="common">Green alga</name>
    <name type="synonym">Acutodesmus obliquus</name>
    <dbReference type="NCBI Taxonomy" id="3088"/>
    <lineage>
        <taxon>Eukaryota</taxon>
        <taxon>Viridiplantae</taxon>
        <taxon>Chlorophyta</taxon>
        <taxon>core chlorophytes</taxon>
        <taxon>Chlorophyceae</taxon>
        <taxon>CS clade</taxon>
        <taxon>Sphaeropleales</taxon>
        <taxon>Scenedesmaceae</taxon>
        <taxon>Tetradesmus</taxon>
    </lineage>
</organism>
<evidence type="ECO:0000313" key="3">
    <source>
        <dbReference type="Proteomes" id="UP000256970"/>
    </source>
</evidence>